<reference evidence="3" key="1">
    <citation type="journal article" date="2019" name="PeerJ">
        <title>Genes of the pig, Sus scrofa, reconstructed with EvidentialGene.</title>
        <authorList>
            <person name="Gilbert D.G."/>
        </authorList>
    </citation>
    <scope>NUCLEOTIDE SEQUENCE</scope>
</reference>
<dbReference type="PANTHER" id="PTHR13743:SF115">
    <property type="entry name" value="NEUROBEACHIN-LIKE PROTEIN 1"/>
    <property type="match status" value="1"/>
</dbReference>
<evidence type="ECO:0000313" key="2">
    <source>
        <dbReference type="EMBL" id="HDA25210.1"/>
    </source>
</evidence>
<dbReference type="InterPro" id="IPR050865">
    <property type="entry name" value="BEACH_Domain"/>
</dbReference>
<dbReference type="EMBL" id="DQIR01132301">
    <property type="protein sequence ID" value="HDA87777.1"/>
    <property type="molecule type" value="Transcribed_RNA"/>
</dbReference>
<organism evidence="3">
    <name type="scientific">Sus scrofa</name>
    <name type="common">Pig</name>
    <dbReference type="NCBI Taxonomy" id="9823"/>
    <lineage>
        <taxon>Eukaryota</taxon>
        <taxon>Metazoa</taxon>
        <taxon>Chordata</taxon>
        <taxon>Craniata</taxon>
        <taxon>Vertebrata</taxon>
        <taxon>Euteleostomi</taxon>
        <taxon>Mammalia</taxon>
        <taxon>Eutheria</taxon>
        <taxon>Laurasiatheria</taxon>
        <taxon>Artiodactyla</taxon>
        <taxon>Suina</taxon>
        <taxon>Suidae</taxon>
        <taxon>Sus</taxon>
    </lineage>
</organism>
<dbReference type="PANTHER" id="PTHR13743">
    <property type="entry name" value="BEIGE/BEACH-RELATED"/>
    <property type="match status" value="1"/>
</dbReference>
<accession>A0A480L4R5</accession>
<dbReference type="InterPro" id="IPR016024">
    <property type="entry name" value="ARM-type_fold"/>
</dbReference>
<evidence type="ECO:0000313" key="3">
    <source>
        <dbReference type="EMBL" id="HDA68456.1"/>
    </source>
</evidence>
<keyword evidence="1" id="KW-0853">WD repeat</keyword>
<dbReference type="EMBL" id="DQIR01112980">
    <property type="protein sequence ID" value="HDA68456.1"/>
    <property type="molecule type" value="Transcribed_RNA"/>
</dbReference>
<sequence>MASRERLFELWMLYCAKKDPDYLKLWLDNFVSSYEQFLDVDFEKLPTRVDDVPPGISLLPDNILQVLRSQLLQCVQKMADGLEEEQQALSILLVKFFIILCRNLSNVEEIGTCSYINHVITMTTLYIQQLKSKKKEKELADQTSIEEFVIHALAFCESLYDPYRNWRHRISGRILSTVEKSRQKYKPASLTVEFVPFFYQCFQESEHLKESLKCCLLHLFGAIVAGGQKNALQAISPATMEVLMRVLADCDSWEDGNPEEVGRKVELTLKCLTEVVHILLTSSSDQRQVETSSILENYFKLLNSDHSALPNQRRSRQWESRFIALQIKMLNTITAMLDCTDRPVLQAIFLNSNCFEHLIRLLQNCKLFLNANNKVADKNEKDLANKLLTEMNEDQVFQGQLDCLAVSAIQALTAVMNKSPAAKEVFKERIGYTHMFEVLKSLGQPPLELLKELMNMAVEGDHTSVGILGISNVQPLLLLIQWLPEIESHDLQIFISDWLKRICCINRQSRTTCVNANMGIRIIETLDSHSSLHRTCAENLIALHGSLGSQSVSSEEIRQLLRLLRVDEPEYIHPYITPVTRAILTMARKQSLESALQYFNLSHSMAGISVPSIQKWPGSAFSFNAWFCLDQDQLTLGSANKGGKRKQLYRYWYKSWTINEYCRNNICRDT</sequence>
<dbReference type="AlphaFoldDB" id="A0A480L4R5"/>
<evidence type="ECO:0000256" key="1">
    <source>
        <dbReference type="ARBA" id="ARBA00022574"/>
    </source>
</evidence>
<proteinExistence type="predicted"/>
<name>A0A480L4R5_PIG</name>
<dbReference type="EMBL" id="DQIR01069734">
    <property type="protein sequence ID" value="HDA25210.1"/>
    <property type="molecule type" value="Transcribed_RNA"/>
</dbReference>
<dbReference type="SUPFAM" id="SSF48371">
    <property type="entry name" value="ARM repeat"/>
    <property type="match status" value="1"/>
</dbReference>
<protein>
    <submittedName>
        <fullName evidence="2">Neurobeachin-like protein 1 isoform X1</fullName>
    </submittedName>
    <submittedName>
        <fullName evidence="3">Neurobeachin-like protein 1 isoform X6</fullName>
    </submittedName>
</protein>